<evidence type="ECO:0000256" key="3">
    <source>
        <dbReference type="ARBA" id="ARBA00022722"/>
    </source>
</evidence>
<keyword evidence="8" id="KW-0449">Lipoprotein</keyword>
<dbReference type="GO" id="GO:0016787">
    <property type="term" value="F:hydrolase activity"/>
    <property type="evidence" value="ECO:0007669"/>
    <property type="project" value="UniProtKB-KW"/>
</dbReference>
<dbReference type="SUPFAM" id="SSF54786">
    <property type="entry name" value="YcfA/nrd intein domain"/>
    <property type="match status" value="1"/>
</dbReference>
<protein>
    <submittedName>
        <fullName evidence="8">Predicted periplasmic or secreted lipoprotein</fullName>
    </submittedName>
</protein>
<keyword evidence="3" id="KW-0540">Nuclease</keyword>
<evidence type="ECO:0000313" key="9">
    <source>
        <dbReference type="Proteomes" id="UP000008957"/>
    </source>
</evidence>
<keyword evidence="9" id="KW-1185">Reference proteome</keyword>
<dbReference type="Pfam" id="PF07927">
    <property type="entry name" value="HicA_toxin"/>
    <property type="match status" value="1"/>
</dbReference>
<keyword evidence="2" id="KW-1277">Toxin-antitoxin system</keyword>
<dbReference type="KEGG" id="sbr:SY1_10040"/>
<keyword evidence="7" id="KW-0346">Stress response</keyword>
<dbReference type="EMBL" id="FP929056">
    <property type="protein sequence ID" value="CBL28240.1"/>
    <property type="molecule type" value="Genomic_DNA"/>
</dbReference>
<organism evidence="8 9">
    <name type="scientific">Fretibacterium fastidiosum</name>
    <dbReference type="NCBI Taxonomy" id="651822"/>
    <lineage>
        <taxon>Bacteria</taxon>
        <taxon>Thermotogati</taxon>
        <taxon>Synergistota</taxon>
        <taxon>Synergistia</taxon>
        <taxon>Synergistales</taxon>
        <taxon>Aminobacteriaceae</taxon>
        <taxon>Fretibacterium</taxon>
    </lineage>
</organism>
<evidence type="ECO:0000256" key="4">
    <source>
        <dbReference type="ARBA" id="ARBA00022759"/>
    </source>
</evidence>
<evidence type="ECO:0000313" key="8">
    <source>
        <dbReference type="EMBL" id="CBL28240.1"/>
    </source>
</evidence>
<reference evidence="8 9" key="2">
    <citation type="submission" date="2010-03" db="EMBL/GenBank/DDBJ databases">
        <authorList>
            <person name="Pajon A."/>
        </authorList>
    </citation>
    <scope>NUCLEOTIDE SEQUENCE [LARGE SCALE GENOMIC DNA]</scope>
    <source>
        <strain evidence="8 9">SGP1</strain>
    </source>
</reference>
<evidence type="ECO:0000256" key="7">
    <source>
        <dbReference type="ARBA" id="ARBA00023016"/>
    </source>
</evidence>
<evidence type="ECO:0000256" key="2">
    <source>
        <dbReference type="ARBA" id="ARBA00022649"/>
    </source>
</evidence>
<gene>
    <name evidence="8" type="ORF">SY1_10040</name>
</gene>
<evidence type="ECO:0000256" key="1">
    <source>
        <dbReference type="ARBA" id="ARBA00006620"/>
    </source>
</evidence>
<name>A0AB94IWT0_9BACT</name>
<dbReference type="RefSeq" id="WP_015556387.1">
    <property type="nucleotide sequence ID" value="NC_021038.1"/>
</dbReference>
<dbReference type="Gene3D" id="3.30.920.30">
    <property type="entry name" value="Hypothetical protein"/>
    <property type="match status" value="1"/>
</dbReference>
<accession>A0AB94IWT0</accession>
<dbReference type="AlphaFoldDB" id="A0AB94IWT0"/>
<dbReference type="InterPro" id="IPR012933">
    <property type="entry name" value="HicA_mRNA_interferase"/>
</dbReference>
<dbReference type="Proteomes" id="UP000008957">
    <property type="component" value="Chromosome"/>
</dbReference>
<dbReference type="GO" id="GO:0003729">
    <property type="term" value="F:mRNA binding"/>
    <property type="evidence" value="ECO:0007669"/>
    <property type="project" value="InterPro"/>
</dbReference>
<reference evidence="9" key="1">
    <citation type="submission" date="2010-03" db="EMBL/GenBank/DDBJ databases">
        <title>The genome sequence of Synergistetes sp. SGP1.</title>
        <authorList>
            <consortium name="metaHIT consortium -- http://www.metahit.eu/"/>
            <person name="Pajon A."/>
            <person name="Turner K."/>
            <person name="Parkhill J."/>
            <person name="Wade W."/>
            <person name="Vartoukian S."/>
        </authorList>
    </citation>
    <scope>NUCLEOTIDE SEQUENCE [LARGE SCALE GENOMIC DNA]</scope>
    <source>
        <strain evidence="9">SGP1</strain>
    </source>
</reference>
<keyword evidence="6" id="KW-0694">RNA-binding</keyword>
<proteinExistence type="inferred from homology"/>
<dbReference type="InterPro" id="IPR038570">
    <property type="entry name" value="HicA_sf"/>
</dbReference>
<dbReference type="GO" id="GO:0004519">
    <property type="term" value="F:endonuclease activity"/>
    <property type="evidence" value="ECO:0007669"/>
    <property type="project" value="UniProtKB-KW"/>
</dbReference>
<evidence type="ECO:0000256" key="5">
    <source>
        <dbReference type="ARBA" id="ARBA00022801"/>
    </source>
</evidence>
<evidence type="ECO:0000256" key="6">
    <source>
        <dbReference type="ARBA" id="ARBA00022884"/>
    </source>
</evidence>
<keyword evidence="4" id="KW-0255">Endonuclease</keyword>
<sequence length="71" mass="7779">MPELRGFSGQAVVGILQRMGFDLRRSRGSHVVLRRDGAVCVVPMHNELAVGTLRSVLRQAGVSSEEFLKNS</sequence>
<keyword evidence="5" id="KW-0378">Hydrolase</keyword>
<comment type="similarity">
    <text evidence="1">Belongs to the HicA mRNA interferase family.</text>
</comment>